<evidence type="ECO:0000259" key="8">
    <source>
        <dbReference type="Pfam" id="PF01850"/>
    </source>
</evidence>
<reference evidence="9 10" key="1">
    <citation type="submission" date="2017-04" db="EMBL/GenBank/DDBJ databases">
        <authorList>
            <person name="Afonso C.L."/>
            <person name="Miller P.J."/>
            <person name="Scott M.A."/>
            <person name="Spackman E."/>
            <person name="Goraichik I."/>
            <person name="Dimitrov K.M."/>
            <person name="Suarez D.L."/>
            <person name="Swayne D.E."/>
        </authorList>
    </citation>
    <scope>NUCLEOTIDE SEQUENCE [LARGE SCALE GENOMIC DNA]</scope>
    <source>
        <strain evidence="10">XA(T)</strain>
    </source>
</reference>
<gene>
    <name evidence="6" type="primary">vapC</name>
    <name evidence="9" type="ORF">B5808_14195</name>
</gene>
<dbReference type="GO" id="GO:0016787">
    <property type="term" value="F:hydrolase activity"/>
    <property type="evidence" value="ECO:0007669"/>
    <property type="project" value="UniProtKB-KW"/>
</dbReference>
<evidence type="ECO:0000256" key="7">
    <source>
        <dbReference type="SAM" id="MobiDB-lite"/>
    </source>
</evidence>
<evidence type="ECO:0000256" key="2">
    <source>
        <dbReference type="ARBA" id="ARBA00022722"/>
    </source>
</evidence>
<organism evidence="9 10">
    <name type="scientific">Cnuibacter physcomitrellae</name>
    <dbReference type="NCBI Taxonomy" id="1619308"/>
    <lineage>
        <taxon>Bacteria</taxon>
        <taxon>Bacillati</taxon>
        <taxon>Actinomycetota</taxon>
        <taxon>Actinomycetes</taxon>
        <taxon>Micrococcales</taxon>
        <taxon>Microbacteriaceae</taxon>
        <taxon>Cnuibacter</taxon>
    </lineage>
</organism>
<evidence type="ECO:0000256" key="3">
    <source>
        <dbReference type="ARBA" id="ARBA00022723"/>
    </source>
</evidence>
<dbReference type="InterPro" id="IPR022907">
    <property type="entry name" value="VapC_family"/>
</dbReference>
<dbReference type="GO" id="GO:0090729">
    <property type="term" value="F:toxin activity"/>
    <property type="evidence" value="ECO:0007669"/>
    <property type="project" value="UniProtKB-KW"/>
</dbReference>
<dbReference type="STRING" id="1619308.B5808_14195"/>
<feature type="binding site" evidence="6">
    <location>
        <position position="130"/>
    </location>
    <ligand>
        <name>Mg(2+)</name>
        <dbReference type="ChEBI" id="CHEBI:18420"/>
    </ligand>
</feature>
<dbReference type="HAMAP" id="MF_00265">
    <property type="entry name" value="VapC_Nob1"/>
    <property type="match status" value="1"/>
</dbReference>
<dbReference type="GO" id="GO:0004540">
    <property type="term" value="F:RNA nuclease activity"/>
    <property type="evidence" value="ECO:0007669"/>
    <property type="project" value="InterPro"/>
</dbReference>
<keyword evidence="2 6" id="KW-0540">Nuclease</keyword>
<protein>
    <recommendedName>
        <fullName evidence="6">Ribonuclease VapC</fullName>
        <shortName evidence="6">RNase VapC</shortName>
        <ecNumber evidence="6">3.1.-.-</ecNumber>
    </recommendedName>
    <alternativeName>
        <fullName evidence="6">Toxin VapC</fullName>
    </alternativeName>
</protein>
<feature type="compositionally biased region" description="Basic and acidic residues" evidence="7">
    <location>
        <begin position="12"/>
        <end position="28"/>
    </location>
</feature>
<dbReference type="EMBL" id="CP020715">
    <property type="protein sequence ID" value="ARJ06237.1"/>
    <property type="molecule type" value="Genomic_DNA"/>
</dbReference>
<dbReference type="AlphaFoldDB" id="A0A1X9LM99"/>
<evidence type="ECO:0000256" key="5">
    <source>
        <dbReference type="ARBA" id="ARBA00022842"/>
    </source>
</evidence>
<dbReference type="GO" id="GO:0000287">
    <property type="term" value="F:magnesium ion binding"/>
    <property type="evidence" value="ECO:0007669"/>
    <property type="project" value="UniProtKB-UniRule"/>
</dbReference>
<keyword evidence="3 6" id="KW-0479">Metal-binding</keyword>
<dbReference type="Proteomes" id="UP000192775">
    <property type="component" value="Chromosome"/>
</dbReference>
<dbReference type="Pfam" id="PF01850">
    <property type="entry name" value="PIN"/>
    <property type="match status" value="1"/>
</dbReference>
<keyword evidence="1 6" id="KW-1277">Toxin-antitoxin system</keyword>
<keyword evidence="5 6" id="KW-0460">Magnesium</keyword>
<feature type="binding site" evidence="6">
    <location>
        <position position="42"/>
    </location>
    <ligand>
        <name>Mg(2+)</name>
        <dbReference type="ChEBI" id="CHEBI:18420"/>
    </ligand>
</feature>
<dbReference type="Gene3D" id="3.40.50.1010">
    <property type="entry name" value="5'-nuclease"/>
    <property type="match status" value="1"/>
</dbReference>
<dbReference type="EC" id="3.1.-.-" evidence="6"/>
<sequence length="166" mass="18354">MERQGPGRLPRGGREVPRHDDGGRDPRLHPRRAGSVGLIYLDSSIVISALQDAGSLGRTVREALAATAEIPATSDLVRLECRVRPIREGDFALATEFDRILDEFEQLTLDSDVYRVAADIRARFGLKTPDALHVAAAQVHRCVAFWTSDRQLNSVVGAMRFQMFDG</sequence>
<keyword evidence="4 6" id="KW-0378">Hydrolase</keyword>
<evidence type="ECO:0000256" key="1">
    <source>
        <dbReference type="ARBA" id="ARBA00022649"/>
    </source>
</evidence>
<dbReference type="KEGG" id="cphy:B5808_14195"/>
<dbReference type="InterPro" id="IPR029060">
    <property type="entry name" value="PIN-like_dom_sf"/>
</dbReference>
<dbReference type="CDD" id="cd09874">
    <property type="entry name" value="PIN_MT3492-like"/>
    <property type="match status" value="1"/>
</dbReference>
<feature type="domain" description="PIN" evidence="8">
    <location>
        <begin position="39"/>
        <end position="155"/>
    </location>
</feature>
<comment type="function">
    <text evidence="6">Toxic component of a toxin-antitoxin (TA) system. An RNase.</text>
</comment>
<keyword evidence="6" id="KW-0800">Toxin</keyword>
<dbReference type="InterPro" id="IPR002716">
    <property type="entry name" value="PIN_dom"/>
</dbReference>
<proteinExistence type="inferred from homology"/>
<name>A0A1X9LM99_9MICO</name>
<keyword evidence="10" id="KW-1185">Reference proteome</keyword>
<evidence type="ECO:0000313" key="9">
    <source>
        <dbReference type="EMBL" id="ARJ06237.1"/>
    </source>
</evidence>
<feature type="region of interest" description="Disordered" evidence="7">
    <location>
        <begin position="1"/>
        <end position="30"/>
    </location>
</feature>
<comment type="similarity">
    <text evidence="6">Belongs to the PINc/VapC protein family.</text>
</comment>
<evidence type="ECO:0000256" key="6">
    <source>
        <dbReference type="HAMAP-Rule" id="MF_00265"/>
    </source>
</evidence>
<accession>A0A1X9LM99</accession>
<evidence type="ECO:0000256" key="4">
    <source>
        <dbReference type="ARBA" id="ARBA00022801"/>
    </source>
</evidence>
<comment type="cofactor">
    <cofactor evidence="6">
        <name>Mg(2+)</name>
        <dbReference type="ChEBI" id="CHEBI:18420"/>
    </cofactor>
</comment>
<dbReference type="SUPFAM" id="SSF88723">
    <property type="entry name" value="PIN domain-like"/>
    <property type="match status" value="1"/>
</dbReference>
<evidence type="ECO:0000313" key="10">
    <source>
        <dbReference type="Proteomes" id="UP000192775"/>
    </source>
</evidence>